<dbReference type="InterPro" id="IPR006070">
    <property type="entry name" value="Sua5-like_dom"/>
</dbReference>
<feature type="domain" description="YrdC-like" evidence="1">
    <location>
        <begin position="115"/>
        <end position="313"/>
    </location>
</feature>
<organism evidence="2 3">
    <name type="scientific">Legionella pneumophila</name>
    <dbReference type="NCBI Taxonomy" id="446"/>
    <lineage>
        <taxon>Bacteria</taxon>
        <taxon>Pseudomonadati</taxon>
        <taxon>Pseudomonadota</taxon>
        <taxon>Gammaproteobacteria</taxon>
        <taxon>Legionellales</taxon>
        <taxon>Legionellaceae</taxon>
        <taxon>Legionella</taxon>
    </lineage>
</organism>
<evidence type="ECO:0000313" key="3">
    <source>
        <dbReference type="Proteomes" id="UP000866496"/>
    </source>
</evidence>
<gene>
    <name evidence="2" type="ORF">JBJ86_16925</name>
</gene>
<name>A0AAN5PKE6_LEGPN</name>
<dbReference type="PANTHER" id="PTHR42959:SF1">
    <property type="entry name" value="CARBAMOYLTRANSFERASE HYPF"/>
    <property type="match status" value="1"/>
</dbReference>
<dbReference type="InterPro" id="IPR017945">
    <property type="entry name" value="DHBP_synth_RibB-like_a/b_dom"/>
</dbReference>
<dbReference type="Gene3D" id="3.30.110.120">
    <property type="match status" value="1"/>
</dbReference>
<proteinExistence type="predicted"/>
<evidence type="ECO:0000259" key="1">
    <source>
        <dbReference type="PROSITE" id="PS51163"/>
    </source>
</evidence>
<dbReference type="PROSITE" id="PS51163">
    <property type="entry name" value="YRDC"/>
    <property type="match status" value="1"/>
</dbReference>
<dbReference type="SUPFAM" id="SSF55821">
    <property type="entry name" value="YrdC/RibB"/>
    <property type="match status" value="1"/>
</dbReference>
<comment type="caution">
    <text evidence="2">The sequence shown here is derived from an EMBL/GenBank/DDBJ whole genome shotgun (WGS) entry which is preliminary data.</text>
</comment>
<feature type="non-terminal residue" evidence="2">
    <location>
        <position position="1"/>
    </location>
</feature>
<dbReference type="GO" id="GO:0051604">
    <property type="term" value="P:protein maturation"/>
    <property type="evidence" value="ECO:0007669"/>
    <property type="project" value="TreeGrafter"/>
</dbReference>
<protein>
    <submittedName>
        <fullName evidence="2">Carbamoyltransferase HypF</fullName>
    </submittedName>
</protein>
<accession>A0AAN5PKE6</accession>
<dbReference type="EMBL" id="DACWHX010000180">
    <property type="protein sequence ID" value="HAU1881922.1"/>
    <property type="molecule type" value="Genomic_DNA"/>
</dbReference>
<dbReference type="Pfam" id="PF01300">
    <property type="entry name" value="Sua5_yciO_yrdC"/>
    <property type="match status" value="1"/>
</dbReference>
<dbReference type="AlphaFoldDB" id="A0AAN5PKE6"/>
<feature type="non-terminal residue" evidence="2">
    <location>
        <position position="328"/>
    </location>
</feature>
<sequence>EFTSLPIVPSERAFEILDSQQGKINTVITPDVCICSECLGELFDPQSRYYRYPFLNCTQCGPRFTITRNLPYDRCQTSMSQFPLCQSCQSDYFNPDSRRYHAQPTACSQCGPQLALSVDKVAQRIRDGEIIALKGLGGYQLICDARNEGAISQLRLRKSREAKPFALMVVNAKSAEKIAEVSPQARLVLESRERPIVLLRKKKALLPDGIAPGLNHFGIMLPSTPLHYLLFNSFLGNPDYCQWLDEYHSMVLVVTSANIGSEPLIIDDKKAEQGLISIADKIISHDREIITRTDDSVVRMINDTSVLIRRARGYVPAPLRLPYEIPPT</sequence>
<dbReference type="GO" id="GO:0016743">
    <property type="term" value="F:carboxyl- or carbamoyltransferase activity"/>
    <property type="evidence" value="ECO:0007669"/>
    <property type="project" value="TreeGrafter"/>
</dbReference>
<dbReference type="Pfam" id="PF07503">
    <property type="entry name" value="zf-HYPF"/>
    <property type="match status" value="2"/>
</dbReference>
<dbReference type="PANTHER" id="PTHR42959">
    <property type="entry name" value="CARBAMOYLTRANSFERASE"/>
    <property type="match status" value="1"/>
</dbReference>
<dbReference type="Gene3D" id="3.90.870.30">
    <property type="match status" value="1"/>
</dbReference>
<reference evidence="2" key="2">
    <citation type="submission" date="2019-10" db="EMBL/GenBank/DDBJ databases">
        <authorList>
            <consortium name="NCBI Pathogen Detection Project"/>
        </authorList>
    </citation>
    <scope>NUCLEOTIDE SEQUENCE</scope>
    <source>
        <strain evidence="2">AZ00058701</strain>
    </source>
</reference>
<dbReference type="InterPro" id="IPR011125">
    <property type="entry name" value="Znf_HypF"/>
</dbReference>
<dbReference type="InterPro" id="IPR051060">
    <property type="entry name" value="Carbamoyltrans_HypF-like"/>
</dbReference>
<dbReference type="GO" id="GO:0003725">
    <property type="term" value="F:double-stranded RNA binding"/>
    <property type="evidence" value="ECO:0007669"/>
    <property type="project" value="InterPro"/>
</dbReference>
<dbReference type="GO" id="GO:0008270">
    <property type="term" value="F:zinc ion binding"/>
    <property type="evidence" value="ECO:0007669"/>
    <property type="project" value="InterPro"/>
</dbReference>
<reference evidence="2" key="1">
    <citation type="journal article" date="2018" name="Genome Biol.">
        <title>SKESA: strategic k-mer extension for scrupulous assemblies.</title>
        <authorList>
            <person name="Souvorov A."/>
            <person name="Agarwala R."/>
            <person name="Lipman D.J."/>
        </authorList>
    </citation>
    <scope>NUCLEOTIDE SEQUENCE</scope>
    <source>
        <strain evidence="2">AZ00058701</strain>
    </source>
</reference>
<dbReference type="Proteomes" id="UP000866496">
    <property type="component" value="Unassembled WGS sequence"/>
</dbReference>
<evidence type="ECO:0000313" key="2">
    <source>
        <dbReference type="EMBL" id="HAU1881922.1"/>
    </source>
</evidence>